<evidence type="ECO:0000313" key="7">
    <source>
        <dbReference type="Proteomes" id="UP001597277"/>
    </source>
</evidence>
<gene>
    <name evidence="6" type="ORF">ACFSE6_14205</name>
</gene>
<dbReference type="Gene3D" id="3.60.21.10">
    <property type="match status" value="1"/>
</dbReference>
<proteinExistence type="inferred from homology"/>
<dbReference type="InterPro" id="IPR029052">
    <property type="entry name" value="Metallo-depent_PP-like"/>
</dbReference>
<keyword evidence="1" id="KW-0479">Metal-binding</keyword>
<dbReference type="InterPro" id="IPR004843">
    <property type="entry name" value="Calcineurin-like_PHP"/>
</dbReference>
<dbReference type="PANTHER" id="PTHR42988">
    <property type="entry name" value="PHOSPHOHYDROLASE"/>
    <property type="match status" value="1"/>
</dbReference>
<protein>
    <submittedName>
        <fullName evidence="6">Metallophosphoesterase</fullName>
    </submittedName>
</protein>
<accession>A0ABW4L6G4</accession>
<keyword evidence="3" id="KW-0408">Iron</keyword>
<dbReference type="SUPFAM" id="SSF56300">
    <property type="entry name" value="Metallo-dependent phosphatases"/>
    <property type="match status" value="1"/>
</dbReference>
<dbReference type="EMBL" id="JBHUEE010000007">
    <property type="protein sequence ID" value="MFD1718996.1"/>
    <property type="molecule type" value="Genomic_DNA"/>
</dbReference>
<keyword evidence="2" id="KW-0378">Hydrolase</keyword>
<feature type="domain" description="Calcineurin-like phosphoesterase" evidence="5">
    <location>
        <begin position="15"/>
        <end position="219"/>
    </location>
</feature>
<dbReference type="Pfam" id="PF00149">
    <property type="entry name" value="Metallophos"/>
    <property type="match status" value="1"/>
</dbReference>
<dbReference type="Proteomes" id="UP001597277">
    <property type="component" value="Unassembled WGS sequence"/>
</dbReference>
<comment type="caution">
    <text evidence="6">The sequence shown here is derived from an EMBL/GenBank/DDBJ whole genome shotgun (WGS) entry which is preliminary data.</text>
</comment>
<keyword evidence="7" id="KW-1185">Reference proteome</keyword>
<dbReference type="InterPro" id="IPR050884">
    <property type="entry name" value="CNP_phosphodiesterase-III"/>
</dbReference>
<comment type="similarity">
    <text evidence="4">Belongs to the cyclic nucleotide phosphodiesterase class-III family.</text>
</comment>
<reference evidence="7" key="1">
    <citation type="journal article" date="2019" name="Int. J. Syst. Evol. Microbiol.">
        <title>The Global Catalogue of Microorganisms (GCM) 10K type strain sequencing project: providing services to taxonomists for standard genome sequencing and annotation.</title>
        <authorList>
            <consortium name="The Broad Institute Genomics Platform"/>
            <consortium name="The Broad Institute Genome Sequencing Center for Infectious Disease"/>
            <person name="Wu L."/>
            <person name="Ma J."/>
        </authorList>
    </citation>
    <scope>NUCLEOTIDE SEQUENCE [LARGE SCALE GENOMIC DNA]</scope>
    <source>
        <strain evidence="7">JCM 17130</strain>
    </source>
</reference>
<evidence type="ECO:0000313" key="6">
    <source>
        <dbReference type="EMBL" id="MFD1718996.1"/>
    </source>
</evidence>
<evidence type="ECO:0000259" key="5">
    <source>
        <dbReference type="Pfam" id="PF00149"/>
    </source>
</evidence>
<dbReference type="PANTHER" id="PTHR42988:SF2">
    <property type="entry name" value="CYCLIC NUCLEOTIDE PHOSPHODIESTERASE CBUA0032-RELATED"/>
    <property type="match status" value="1"/>
</dbReference>
<dbReference type="RefSeq" id="WP_388008390.1">
    <property type="nucleotide sequence ID" value="NZ_JBHUEE010000007.1"/>
</dbReference>
<evidence type="ECO:0000256" key="4">
    <source>
        <dbReference type="ARBA" id="ARBA00025742"/>
    </source>
</evidence>
<sequence length="307" mass="32220">MTETTLPGDGAAGVLRILHLSDTHFLAEGRHNGVVDTLAATERVLDACQELAPPHLVVVSGDVSDDGTPQSYELARSVIGSWADEAGAAVVMSMGNHDYRPSFRAVLGTGHLAAHQPEHEADPQAPIDAVSWVGGLRVVTLDTSVPGAGRGELDDEQLTWLAGVLADPAPRGTVVVLHHSPLPPATRLHEALRLRRPESLLQVVSGTDVRVMLSGHYHHAVSGVLGGVLAVVTPGVANRTETLVRYGTERAVRGSAATLLELGPAGDVVATPQVVTHAQDGEPVVHLDEATVEGYHRREGTRAPTTA</sequence>
<evidence type="ECO:0000256" key="3">
    <source>
        <dbReference type="ARBA" id="ARBA00023004"/>
    </source>
</evidence>
<evidence type="ECO:0000256" key="2">
    <source>
        <dbReference type="ARBA" id="ARBA00022801"/>
    </source>
</evidence>
<name>A0ABW4L6G4_9MICO</name>
<evidence type="ECO:0000256" key="1">
    <source>
        <dbReference type="ARBA" id="ARBA00022723"/>
    </source>
</evidence>
<organism evidence="6 7">
    <name type="scientific">Georgenia deserti</name>
    <dbReference type="NCBI Taxonomy" id="2093781"/>
    <lineage>
        <taxon>Bacteria</taxon>
        <taxon>Bacillati</taxon>
        <taxon>Actinomycetota</taxon>
        <taxon>Actinomycetes</taxon>
        <taxon>Micrococcales</taxon>
        <taxon>Bogoriellaceae</taxon>
        <taxon>Georgenia</taxon>
    </lineage>
</organism>